<proteinExistence type="inferred from homology"/>
<dbReference type="InterPro" id="IPR051855">
    <property type="entry name" value="eIF2B_beta_subunit"/>
</dbReference>
<dbReference type="InterPro" id="IPR000649">
    <property type="entry name" value="IF-2B-related"/>
</dbReference>
<dbReference type="PANTHER" id="PTHR45859">
    <property type="entry name" value="TRANSLATION INITIATION FACTOR EIF-2B SUBUNIT BETA"/>
    <property type="match status" value="1"/>
</dbReference>
<dbReference type="PANTHER" id="PTHR45859:SF1">
    <property type="entry name" value="TRANSLATION INITIATION FACTOR EIF-2B SUBUNIT BETA"/>
    <property type="match status" value="1"/>
</dbReference>
<dbReference type="AlphaFoldDB" id="A0A9W8ABA2"/>
<dbReference type="EMBL" id="JANBPT010000421">
    <property type="protein sequence ID" value="KAJ1921314.1"/>
    <property type="molecule type" value="Genomic_DNA"/>
</dbReference>
<evidence type="ECO:0000256" key="9">
    <source>
        <dbReference type="RuleBase" id="RU003814"/>
    </source>
</evidence>
<name>A0A9W8ABA2_9FUNG</name>
<evidence type="ECO:0000256" key="4">
    <source>
        <dbReference type="ARBA" id="ARBA00022540"/>
    </source>
</evidence>
<evidence type="ECO:0000256" key="7">
    <source>
        <dbReference type="ARBA" id="ARBA00044228"/>
    </source>
</evidence>
<dbReference type="SUPFAM" id="SSF100950">
    <property type="entry name" value="NagB/RpiA/CoA transferase-like"/>
    <property type="match status" value="1"/>
</dbReference>
<keyword evidence="11" id="KW-1185">Reference proteome</keyword>
<dbReference type="Pfam" id="PF01008">
    <property type="entry name" value="IF-2B"/>
    <property type="match status" value="1"/>
</dbReference>
<dbReference type="Gene3D" id="3.40.50.10470">
    <property type="entry name" value="Translation initiation factor eif-2b, domain 2"/>
    <property type="match status" value="1"/>
</dbReference>
<comment type="subcellular location">
    <subcellularLocation>
        <location evidence="1">Cytoplasm</location>
        <location evidence="1">Cytosol</location>
    </subcellularLocation>
</comment>
<keyword evidence="3" id="KW-0963">Cytoplasm</keyword>
<dbReference type="GO" id="GO:0005851">
    <property type="term" value="C:eukaryotic translation initiation factor 2B complex"/>
    <property type="evidence" value="ECO:0007669"/>
    <property type="project" value="TreeGrafter"/>
</dbReference>
<dbReference type="OrthoDB" id="269919at2759"/>
<evidence type="ECO:0000256" key="2">
    <source>
        <dbReference type="ARBA" id="ARBA00007251"/>
    </source>
</evidence>
<reference evidence="10" key="1">
    <citation type="submission" date="2022-07" db="EMBL/GenBank/DDBJ databases">
        <title>Phylogenomic reconstructions and comparative analyses of Kickxellomycotina fungi.</title>
        <authorList>
            <person name="Reynolds N.K."/>
            <person name="Stajich J.E."/>
            <person name="Barry K."/>
            <person name="Grigoriev I.V."/>
            <person name="Crous P."/>
            <person name="Smith M.E."/>
        </authorList>
    </citation>
    <scope>NUCLEOTIDE SEQUENCE</scope>
    <source>
        <strain evidence="10">RSA 861</strain>
    </source>
</reference>
<dbReference type="GO" id="GO:0005085">
    <property type="term" value="F:guanyl-nucleotide exchange factor activity"/>
    <property type="evidence" value="ECO:0007669"/>
    <property type="project" value="TreeGrafter"/>
</dbReference>
<organism evidence="10 11">
    <name type="scientific">Tieghemiomyces parasiticus</name>
    <dbReference type="NCBI Taxonomy" id="78921"/>
    <lineage>
        <taxon>Eukaryota</taxon>
        <taxon>Fungi</taxon>
        <taxon>Fungi incertae sedis</taxon>
        <taxon>Zoopagomycota</taxon>
        <taxon>Kickxellomycotina</taxon>
        <taxon>Dimargaritomycetes</taxon>
        <taxon>Dimargaritales</taxon>
        <taxon>Dimargaritaceae</taxon>
        <taxon>Tieghemiomyces</taxon>
    </lineage>
</organism>
<evidence type="ECO:0000256" key="5">
    <source>
        <dbReference type="ARBA" id="ARBA00022917"/>
    </source>
</evidence>
<dbReference type="GO" id="GO:0003743">
    <property type="term" value="F:translation initiation factor activity"/>
    <property type="evidence" value="ECO:0007669"/>
    <property type="project" value="UniProtKB-KW"/>
</dbReference>
<keyword evidence="5" id="KW-0648">Protein biosynthesis</keyword>
<dbReference type="Proteomes" id="UP001150569">
    <property type="component" value="Unassembled WGS sequence"/>
</dbReference>
<comment type="caution">
    <text evidence="10">The sequence shown here is derived from an EMBL/GenBank/DDBJ whole genome shotgun (WGS) entry which is preliminary data.</text>
</comment>
<evidence type="ECO:0000256" key="3">
    <source>
        <dbReference type="ARBA" id="ARBA00022490"/>
    </source>
</evidence>
<evidence type="ECO:0000313" key="10">
    <source>
        <dbReference type="EMBL" id="KAJ1921314.1"/>
    </source>
</evidence>
<gene>
    <name evidence="10" type="primary">GCD7_2</name>
    <name evidence="10" type="ORF">IWQ60_006788</name>
</gene>
<comment type="subunit">
    <text evidence="8">Component of the translation initiation factor 2B (eIF2B) complex which is a heterodecamer of two sets of five different subunits: alpha, beta, gamma, delta and epsilon. Subunits alpha, beta and delta comprise a regulatory subcomplex and subunits epsilon and gamma comprise a catalytic subcomplex. Within the complex, the hexameric regulatory complex resides at the center, with the two heterodimeric catalytic subcomplexes bound on opposite sides.</text>
</comment>
<dbReference type="InterPro" id="IPR042529">
    <property type="entry name" value="IF_2B-like_C"/>
</dbReference>
<dbReference type="GO" id="GO:0005829">
    <property type="term" value="C:cytosol"/>
    <property type="evidence" value="ECO:0007669"/>
    <property type="project" value="UniProtKB-SubCell"/>
</dbReference>
<evidence type="ECO:0000256" key="8">
    <source>
        <dbReference type="ARBA" id="ARBA00046432"/>
    </source>
</evidence>
<evidence type="ECO:0000256" key="1">
    <source>
        <dbReference type="ARBA" id="ARBA00004514"/>
    </source>
</evidence>
<protein>
    <recommendedName>
        <fullName evidence="6">Translation initiation factor eIF2B subunit beta</fullName>
    </recommendedName>
    <alternativeName>
        <fullName evidence="7">eIF2B GDP-GTP exchange factor subunit beta</fullName>
    </alternativeName>
</protein>
<evidence type="ECO:0000256" key="6">
    <source>
        <dbReference type="ARBA" id="ARBA00044122"/>
    </source>
</evidence>
<evidence type="ECO:0000313" key="11">
    <source>
        <dbReference type="Proteomes" id="UP001150569"/>
    </source>
</evidence>
<sequence>MAKLAHSNPLHASDNMAALPVSTYLEEPLFQTPSNKRRRLTQRVLQITGQLELLLNREQTDYVQMMMLDEKADKLTRLLKTLVAEHDEHNRPLQAYFQETGFAELFPCAMARLSLESVASGKKAHNTGIHGHFQSLTTLNQVVNICIQLQHDIGLDCHRFVPHQLTVLYQCLGPAGAEYKRYKGKIEEEFDRIKAYLAGEVASTRRGGKNTLAEDDILDAPLHPNKFDSDPMAVDAPPPPGAALGERQRLSGYHQKWLRDLTSEIVLEALMIYSKDVNAMVEALVAKLKRRQITGSFPIALETAALLRQIVSVSRWSNAAELIAKIKLEGRRLASAQPKDVVVANIVRRILHLIRVAYAEHVKDPSGAGLTGTAAVAAAYEPRSSHPHLSAQSSMFTLLGDPADSPADLKVVIPHLKSEIIQEIQEFIEELEDMYTNIATQAMDHIHSNEVIMTAGCSKTVELFLKFAAKKRQFKVIVVESAPSYRGHEMALALSGAGIDTTLIPDSAVFAMMARVNKVILGTSAILANGGLISLSGSQMIVEAAKHHSIPVIVCGGIFKLSPVFPFDEDSLNTLVSPDSVLSFDNGDAVAKVEIVNPQYDYVAPEFIDLFITNL</sequence>
<comment type="similarity">
    <text evidence="2 9">Belongs to the eIF-2B alpha/beta/delta subunits family.</text>
</comment>
<dbReference type="InterPro" id="IPR037171">
    <property type="entry name" value="NagB/RpiA_transferase-like"/>
</dbReference>
<keyword evidence="4" id="KW-0396">Initiation factor</keyword>
<accession>A0A9W8ABA2</accession>